<proteinExistence type="predicted"/>
<evidence type="ECO:0000313" key="1">
    <source>
        <dbReference type="EMBL" id="CCG86203.1"/>
    </source>
</evidence>
<dbReference type="EMBL" id="CAHS01000011">
    <property type="protein sequence ID" value="CCG86203.1"/>
    <property type="molecule type" value="Genomic_DNA"/>
</dbReference>
<organism evidence="1 2">
    <name type="scientific">Erwinia piriflorinigrans CFBP 5888</name>
    <dbReference type="NCBI Taxonomy" id="1161919"/>
    <lineage>
        <taxon>Bacteria</taxon>
        <taxon>Pseudomonadati</taxon>
        <taxon>Pseudomonadota</taxon>
        <taxon>Gammaproteobacteria</taxon>
        <taxon>Enterobacterales</taxon>
        <taxon>Erwiniaceae</taxon>
        <taxon>Erwinia</taxon>
    </lineage>
</organism>
<reference evidence="1 2" key="1">
    <citation type="journal article" date="2013" name="Syst. Appl. Microbiol.">
        <title>Phylogenetic position and virulence apparatus of the pear flower necrosis pathogen Erwinia piriflorinigrans CFBP 5888T as assessed by comparative genomics.</title>
        <authorList>
            <person name="Smits T.H."/>
            <person name="Rezzonico F."/>
            <person name="Lopez M.M."/>
            <person name="Blom J."/>
            <person name="Goesmann A."/>
            <person name="Frey J.E."/>
            <person name="Duffy B."/>
        </authorList>
    </citation>
    <scope>NUCLEOTIDE SEQUENCE [LARGE SCALE GENOMIC DNA]</scope>
    <source>
        <strain evidence="2">CFBP5888</strain>
    </source>
</reference>
<sequence>MTALHVDLTAHAAQQVVSSWLASAEVTREW</sequence>
<comment type="caution">
    <text evidence="1">The sequence shown here is derived from an EMBL/GenBank/DDBJ whole genome shotgun (WGS) entry which is preliminary data.</text>
</comment>
<evidence type="ECO:0000313" key="2">
    <source>
        <dbReference type="Proteomes" id="UP000018217"/>
    </source>
</evidence>
<name>V5Z4J5_9GAMM</name>
<keyword evidence="2" id="KW-1185">Reference proteome</keyword>
<protein>
    <submittedName>
        <fullName evidence="1">Uncharacterized protein</fullName>
    </submittedName>
</protein>
<gene>
    <name evidence="1" type="ORF">EPIR_0838</name>
</gene>
<accession>V5Z4J5</accession>
<dbReference type="Proteomes" id="UP000018217">
    <property type="component" value="Unassembled WGS sequence"/>
</dbReference>
<dbReference type="AlphaFoldDB" id="V5Z4J5"/>